<accession>A0A2U1DN30</accession>
<proteinExistence type="predicted"/>
<keyword evidence="3" id="KW-1185">Reference proteome</keyword>
<dbReference type="AlphaFoldDB" id="A0A2U1DN30"/>
<keyword evidence="1" id="KW-1133">Transmembrane helix</keyword>
<feature type="transmembrane region" description="Helical" evidence="1">
    <location>
        <begin position="201"/>
        <end position="220"/>
    </location>
</feature>
<keyword evidence="1" id="KW-0812">Transmembrane</keyword>
<comment type="caution">
    <text evidence="2">The sequence shown here is derived from an EMBL/GenBank/DDBJ whole genome shotgun (WGS) entry which is preliminary data.</text>
</comment>
<reference evidence="2 3" key="1">
    <citation type="submission" date="2018-04" db="EMBL/GenBank/DDBJ databases">
        <title>Genomic Encyclopedia of Type Strains, Phase IV (KMG-IV): sequencing the most valuable type-strain genomes for metagenomic binning, comparative biology and taxonomic classification.</title>
        <authorList>
            <person name="Goeker M."/>
        </authorList>
    </citation>
    <scope>NUCLEOTIDE SEQUENCE [LARGE SCALE GENOMIC DNA]</scope>
    <source>
        <strain evidence="2 3">DSM 20705</strain>
    </source>
</reference>
<gene>
    <name evidence="2" type="ORF">C7381_11125</name>
</gene>
<evidence type="ECO:0000313" key="2">
    <source>
        <dbReference type="EMBL" id="PVY89096.1"/>
    </source>
</evidence>
<name>A0A2U1DN30_9FIRM</name>
<feature type="transmembrane region" description="Helical" evidence="1">
    <location>
        <begin position="147"/>
        <end position="180"/>
    </location>
</feature>
<feature type="transmembrane region" description="Helical" evidence="1">
    <location>
        <begin position="30"/>
        <end position="50"/>
    </location>
</feature>
<dbReference type="PANTHER" id="PTHR36833">
    <property type="entry name" value="SLR0610 PROTEIN-RELATED"/>
    <property type="match status" value="1"/>
</dbReference>
<dbReference type="EMBL" id="QEKV01000011">
    <property type="protein sequence ID" value="PVY89096.1"/>
    <property type="molecule type" value="Genomic_DNA"/>
</dbReference>
<dbReference type="RefSeq" id="WP_165803640.1">
    <property type="nucleotide sequence ID" value="NZ_QEKV01000011.1"/>
</dbReference>
<feature type="transmembrane region" description="Helical" evidence="1">
    <location>
        <begin position="232"/>
        <end position="250"/>
    </location>
</feature>
<evidence type="ECO:0000313" key="3">
    <source>
        <dbReference type="Proteomes" id="UP000245793"/>
    </source>
</evidence>
<organism evidence="2 3">
    <name type="scientific">Ezakiella coagulans</name>
    <dbReference type="NCBI Taxonomy" id="46507"/>
    <lineage>
        <taxon>Bacteria</taxon>
        <taxon>Bacillati</taxon>
        <taxon>Bacillota</taxon>
        <taxon>Tissierellia</taxon>
        <taxon>Ezakiella</taxon>
    </lineage>
</organism>
<dbReference type="PANTHER" id="PTHR36833:SF1">
    <property type="entry name" value="INTEGRAL MEMBRANE TRANSPORT PROTEIN"/>
    <property type="match status" value="1"/>
</dbReference>
<sequence length="263" mass="30842">MYSISKNFKLLKRYLTLYTKNKLEFKFESFSTVFGVLITIFNNFIFWIALKNVGVKFQNWDFNKILLLIGFNFLFISINSIFFGFRDLEYKIISGEFDMFMVRGQNPFKLVLLERMNFLYIFLNLIFFIVCIFISQNSFKFEIINVLLAVIVSIFASLNFSLLYGIFSLLAFCFGKIFYVRELFFSIKDSKNYPMDIFPKVIYNLFVYTIPITLISTVPTKIAFGENRAGKYILISIAGFILLCTIFKLFSKKALKHYVSTGN</sequence>
<dbReference type="InterPro" id="IPR010390">
    <property type="entry name" value="ABC-2_transporter-like"/>
</dbReference>
<keyword evidence="1" id="KW-0472">Membrane</keyword>
<evidence type="ECO:0000256" key="1">
    <source>
        <dbReference type="SAM" id="Phobius"/>
    </source>
</evidence>
<feature type="transmembrane region" description="Helical" evidence="1">
    <location>
        <begin position="118"/>
        <end position="135"/>
    </location>
</feature>
<protein>
    <submittedName>
        <fullName evidence="2">ABC-type uncharacterized transport system permease subunit</fullName>
    </submittedName>
</protein>
<feature type="transmembrane region" description="Helical" evidence="1">
    <location>
        <begin position="65"/>
        <end position="85"/>
    </location>
</feature>
<dbReference type="Pfam" id="PF06182">
    <property type="entry name" value="ABC2_membrane_6"/>
    <property type="match status" value="1"/>
</dbReference>
<dbReference type="Proteomes" id="UP000245793">
    <property type="component" value="Unassembled WGS sequence"/>
</dbReference>